<evidence type="ECO:0000256" key="4">
    <source>
        <dbReference type="ARBA" id="ARBA00033729"/>
    </source>
</evidence>
<comment type="function">
    <text evidence="4">Interconverts simultaneously and stereospecifically pyruvate and lactate with concomitant interconversion of NADH and NAD(+).</text>
</comment>
<comment type="subunit">
    <text evidence="6">Homotetramer. Interacts with PTEN upstream reading frame protein MP31; the interaction leads to inhibition of mitochondrial lactate dehydrogenase activity, preventing conversion of lactate to pyruvate in mitochondria.</text>
</comment>
<protein>
    <recommendedName>
        <fullName evidence="5">L-lactate dehydrogenase B chain</fullName>
    </recommendedName>
</protein>
<dbReference type="InterPro" id="IPR001236">
    <property type="entry name" value="Lactate/malate_DH_N"/>
</dbReference>
<accession>A0A8C0NUG2</accession>
<evidence type="ECO:0000256" key="2">
    <source>
        <dbReference type="ARBA" id="ARBA00022490"/>
    </source>
</evidence>
<dbReference type="PANTHER" id="PTHR43128:SF2">
    <property type="entry name" value="L-LACTATE DEHYDROGENASE B CHAIN"/>
    <property type="match status" value="1"/>
</dbReference>
<evidence type="ECO:0000256" key="1">
    <source>
        <dbReference type="ARBA" id="ARBA00004496"/>
    </source>
</evidence>
<dbReference type="GO" id="GO:0004459">
    <property type="term" value="F:L-lactate dehydrogenase (NAD+) activity"/>
    <property type="evidence" value="ECO:0007669"/>
    <property type="project" value="UniProtKB-EC"/>
</dbReference>
<evidence type="ECO:0000313" key="10">
    <source>
        <dbReference type="Proteomes" id="UP000694429"/>
    </source>
</evidence>
<feature type="domain" description="Lactate/malate dehydrogenase N-terminal" evidence="8">
    <location>
        <begin position="23"/>
        <end position="102"/>
    </location>
</feature>
<dbReference type="PRINTS" id="PR00086">
    <property type="entry name" value="LLDHDRGNASE"/>
</dbReference>
<dbReference type="InterPro" id="IPR001557">
    <property type="entry name" value="L-lactate/malate_DH"/>
</dbReference>
<sequence>MATLKGKLIAPVAEEEVAIPNNKITVVGVGQVGMACVISILGKSLADELALVDVLKDKLKGEMMDLQHGSLILQKPKIVTDKDYSVLPSSRKVQIPCGTSRKT</sequence>
<dbReference type="PANTHER" id="PTHR43128">
    <property type="entry name" value="L-2-HYDROXYCARBOXYLATE DEHYDROGENASE (NAD(P)(+))"/>
    <property type="match status" value="1"/>
</dbReference>
<reference evidence="9" key="2">
    <citation type="submission" date="2025-08" db="UniProtKB">
        <authorList>
            <consortium name="Ensembl"/>
        </authorList>
    </citation>
    <scope>IDENTIFICATION</scope>
</reference>
<proteinExistence type="predicted"/>
<evidence type="ECO:0000256" key="7">
    <source>
        <dbReference type="ARBA" id="ARBA00048275"/>
    </source>
</evidence>
<evidence type="ECO:0000313" key="9">
    <source>
        <dbReference type="Ensembl" id="ENSCAFP00030032003.1"/>
    </source>
</evidence>
<reference evidence="9" key="1">
    <citation type="submission" date="2019-03" db="EMBL/GenBank/DDBJ databases">
        <authorList>
            <person name="Warren W.C."/>
            <person name="Johnson G.S."/>
        </authorList>
    </citation>
    <scope>NUCLEOTIDE SEQUENCE [LARGE SCALE GENOMIC DNA]</scope>
    <source>
        <strain evidence="9">Basenji</strain>
    </source>
</reference>
<dbReference type="InterPro" id="IPR036291">
    <property type="entry name" value="NAD(P)-bd_dom_sf"/>
</dbReference>
<dbReference type="GO" id="GO:0005737">
    <property type="term" value="C:cytoplasm"/>
    <property type="evidence" value="ECO:0007669"/>
    <property type="project" value="UniProtKB-SubCell"/>
</dbReference>
<dbReference type="Proteomes" id="UP000694429">
    <property type="component" value="Chromosome 18"/>
</dbReference>
<comment type="subcellular location">
    <subcellularLocation>
        <location evidence="1">Cytoplasm</location>
    </subcellularLocation>
</comment>
<dbReference type="Ensembl" id="ENSCAFT00030036685.1">
    <property type="protein sequence ID" value="ENSCAFP00030032003.1"/>
    <property type="gene ID" value="ENSCAFG00030019967.1"/>
</dbReference>
<dbReference type="Pfam" id="PF00056">
    <property type="entry name" value="Ldh_1_N"/>
    <property type="match status" value="1"/>
</dbReference>
<dbReference type="AlphaFoldDB" id="A0A8C0NUG2"/>
<evidence type="ECO:0000256" key="3">
    <source>
        <dbReference type="ARBA" id="ARBA00023027"/>
    </source>
</evidence>
<keyword evidence="3" id="KW-0520">NAD</keyword>
<dbReference type="GO" id="GO:0019752">
    <property type="term" value="P:carboxylic acid metabolic process"/>
    <property type="evidence" value="ECO:0007669"/>
    <property type="project" value="InterPro"/>
</dbReference>
<organism evidence="9 10">
    <name type="scientific">Canis lupus familiaris</name>
    <name type="common">Dog</name>
    <name type="synonym">Canis familiaris</name>
    <dbReference type="NCBI Taxonomy" id="9615"/>
    <lineage>
        <taxon>Eukaryota</taxon>
        <taxon>Metazoa</taxon>
        <taxon>Chordata</taxon>
        <taxon>Craniata</taxon>
        <taxon>Vertebrata</taxon>
        <taxon>Euteleostomi</taxon>
        <taxon>Mammalia</taxon>
        <taxon>Eutheria</taxon>
        <taxon>Laurasiatheria</taxon>
        <taxon>Carnivora</taxon>
        <taxon>Caniformia</taxon>
        <taxon>Canidae</taxon>
        <taxon>Canis</taxon>
    </lineage>
</organism>
<comment type="catalytic activity">
    <reaction evidence="7">
        <text>(S)-lactate + NAD(+) = pyruvate + NADH + H(+)</text>
        <dbReference type="Rhea" id="RHEA:23444"/>
        <dbReference type="ChEBI" id="CHEBI:15361"/>
        <dbReference type="ChEBI" id="CHEBI:15378"/>
        <dbReference type="ChEBI" id="CHEBI:16651"/>
        <dbReference type="ChEBI" id="CHEBI:57540"/>
        <dbReference type="ChEBI" id="CHEBI:57945"/>
        <dbReference type="EC" id="1.1.1.27"/>
    </reaction>
    <physiologicalReaction direction="left-to-right" evidence="7">
        <dbReference type="Rhea" id="RHEA:23445"/>
    </physiologicalReaction>
    <physiologicalReaction direction="right-to-left" evidence="7">
        <dbReference type="Rhea" id="RHEA:23446"/>
    </physiologicalReaction>
</comment>
<evidence type="ECO:0000256" key="6">
    <source>
        <dbReference type="ARBA" id="ARBA00046635"/>
    </source>
</evidence>
<dbReference type="Gene3D" id="3.40.50.720">
    <property type="entry name" value="NAD(P)-binding Rossmann-like Domain"/>
    <property type="match status" value="1"/>
</dbReference>
<keyword evidence="2" id="KW-0963">Cytoplasm</keyword>
<name>A0A8C0NUG2_CANLF</name>
<dbReference type="SUPFAM" id="SSF51735">
    <property type="entry name" value="NAD(P)-binding Rossmann-fold domains"/>
    <property type="match status" value="1"/>
</dbReference>
<evidence type="ECO:0000259" key="8">
    <source>
        <dbReference type="Pfam" id="PF00056"/>
    </source>
</evidence>
<evidence type="ECO:0000256" key="5">
    <source>
        <dbReference type="ARBA" id="ARBA00040583"/>
    </source>
</evidence>